<name>A0AAD6S769_9AGAR</name>
<gene>
    <name evidence="1" type="ORF">C8F04DRAFT_1138792</name>
</gene>
<sequence>MHDFRAVCTLVRICGPLGKAMRYTTFLLTTFLLKLPTTESQTEDPTLFSTSKICTHASVLRSLSSITPVSF</sequence>
<proteinExistence type="predicted"/>
<protein>
    <submittedName>
        <fullName evidence="1">Uncharacterized protein</fullName>
    </submittedName>
</protein>
<feature type="non-terminal residue" evidence="1">
    <location>
        <position position="71"/>
    </location>
</feature>
<evidence type="ECO:0000313" key="1">
    <source>
        <dbReference type="EMBL" id="KAJ7022140.1"/>
    </source>
</evidence>
<organism evidence="1 2">
    <name type="scientific">Mycena alexandri</name>
    <dbReference type="NCBI Taxonomy" id="1745969"/>
    <lineage>
        <taxon>Eukaryota</taxon>
        <taxon>Fungi</taxon>
        <taxon>Dikarya</taxon>
        <taxon>Basidiomycota</taxon>
        <taxon>Agaricomycotina</taxon>
        <taxon>Agaricomycetes</taxon>
        <taxon>Agaricomycetidae</taxon>
        <taxon>Agaricales</taxon>
        <taxon>Marasmiineae</taxon>
        <taxon>Mycenaceae</taxon>
        <taxon>Mycena</taxon>
    </lineage>
</organism>
<dbReference type="EMBL" id="JARJCM010000216">
    <property type="protein sequence ID" value="KAJ7022140.1"/>
    <property type="molecule type" value="Genomic_DNA"/>
</dbReference>
<accession>A0AAD6S769</accession>
<comment type="caution">
    <text evidence="1">The sequence shown here is derived from an EMBL/GenBank/DDBJ whole genome shotgun (WGS) entry which is preliminary data.</text>
</comment>
<dbReference type="AlphaFoldDB" id="A0AAD6S769"/>
<dbReference type="Proteomes" id="UP001218188">
    <property type="component" value="Unassembled WGS sequence"/>
</dbReference>
<evidence type="ECO:0000313" key="2">
    <source>
        <dbReference type="Proteomes" id="UP001218188"/>
    </source>
</evidence>
<reference evidence="1" key="1">
    <citation type="submission" date="2023-03" db="EMBL/GenBank/DDBJ databases">
        <title>Massive genome expansion in bonnet fungi (Mycena s.s.) driven by repeated elements and novel gene families across ecological guilds.</title>
        <authorList>
            <consortium name="Lawrence Berkeley National Laboratory"/>
            <person name="Harder C.B."/>
            <person name="Miyauchi S."/>
            <person name="Viragh M."/>
            <person name="Kuo A."/>
            <person name="Thoen E."/>
            <person name="Andreopoulos B."/>
            <person name="Lu D."/>
            <person name="Skrede I."/>
            <person name="Drula E."/>
            <person name="Henrissat B."/>
            <person name="Morin E."/>
            <person name="Kohler A."/>
            <person name="Barry K."/>
            <person name="LaButti K."/>
            <person name="Morin E."/>
            <person name="Salamov A."/>
            <person name="Lipzen A."/>
            <person name="Mereny Z."/>
            <person name="Hegedus B."/>
            <person name="Baldrian P."/>
            <person name="Stursova M."/>
            <person name="Weitz H."/>
            <person name="Taylor A."/>
            <person name="Grigoriev I.V."/>
            <person name="Nagy L.G."/>
            <person name="Martin F."/>
            <person name="Kauserud H."/>
        </authorList>
    </citation>
    <scope>NUCLEOTIDE SEQUENCE</scope>
    <source>
        <strain evidence="1">CBHHK200</strain>
    </source>
</reference>
<keyword evidence="2" id="KW-1185">Reference proteome</keyword>